<proteinExistence type="predicted"/>
<dbReference type="AlphaFoldDB" id="A0A0W8FKR4"/>
<sequence>MPDPALPTTSVVRPLGGPVGLFGSPVPGDPRVCSAAYKSVINHVGSGTY</sequence>
<accession>A0A0W8FKR4</accession>
<name>A0A0W8FKR4_9ZZZZ</name>
<evidence type="ECO:0000313" key="1">
    <source>
        <dbReference type="EMBL" id="KUG21345.1"/>
    </source>
</evidence>
<gene>
    <name evidence="1" type="ORF">ASZ90_008902</name>
</gene>
<dbReference type="EMBL" id="LNQE01001071">
    <property type="protein sequence ID" value="KUG21345.1"/>
    <property type="molecule type" value="Genomic_DNA"/>
</dbReference>
<protein>
    <submittedName>
        <fullName evidence="1">Uncharacterized protein</fullName>
    </submittedName>
</protein>
<reference evidence="1" key="1">
    <citation type="journal article" date="2015" name="Proc. Natl. Acad. Sci. U.S.A.">
        <title>Networks of energetic and metabolic interactions define dynamics in microbial communities.</title>
        <authorList>
            <person name="Embree M."/>
            <person name="Liu J.K."/>
            <person name="Al-Bassam M.M."/>
            <person name="Zengler K."/>
        </authorList>
    </citation>
    <scope>NUCLEOTIDE SEQUENCE</scope>
</reference>
<organism evidence="1">
    <name type="scientific">hydrocarbon metagenome</name>
    <dbReference type="NCBI Taxonomy" id="938273"/>
    <lineage>
        <taxon>unclassified sequences</taxon>
        <taxon>metagenomes</taxon>
        <taxon>ecological metagenomes</taxon>
    </lineage>
</organism>
<comment type="caution">
    <text evidence="1">The sequence shown here is derived from an EMBL/GenBank/DDBJ whole genome shotgun (WGS) entry which is preliminary data.</text>
</comment>